<dbReference type="PANTHER" id="PTHR33747">
    <property type="entry name" value="UPF0225 PROTEIN SCO1677"/>
    <property type="match status" value="1"/>
</dbReference>
<dbReference type="Gene3D" id="3.10.450.50">
    <property type="match status" value="1"/>
</dbReference>
<accession>A0A267MPF4</accession>
<dbReference type="AlphaFoldDB" id="A0A267MPF4"/>
<organism evidence="1 2">
    <name type="scientific">Anaeromicrobium sediminis</name>
    <dbReference type="NCBI Taxonomy" id="1478221"/>
    <lineage>
        <taxon>Bacteria</taxon>
        <taxon>Bacillati</taxon>
        <taxon>Bacillota</taxon>
        <taxon>Clostridia</taxon>
        <taxon>Peptostreptococcales</taxon>
        <taxon>Thermotaleaceae</taxon>
        <taxon>Anaeromicrobium</taxon>
    </lineage>
</organism>
<proteinExistence type="predicted"/>
<protein>
    <recommendedName>
        <fullName evidence="3">SEC-C domain-containing protein</fullName>
    </recommendedName>
</protein>
<evidence type="ECO:0000313" key="2">
    <source>
        <dbReference type="Proteomes" id="UP000216024"/>
    </source>
</evidence>
<sequence>MSLFENWKDMAYKHTSRDTFEKFWGDYAKVEGKIYANLLENHEEKFEGTVKGLAEKFETTNEYIVGFLDGINESIKEGMDLEGATEDTAVSLEVNYEKLFFNMLEARADYLYNLPQWAGVLSVEERENIVKKFKKSKTVVNENKVGRNDPCPCGSGKKHKKCCLK</sequence>
<dbReference type="InterPro" id="IPR004027">
    <property type="entry name" value="SEC_C_motif"/>
</dbReference>
<name>A0A267MPF4_9FIRM</name>
<dbReference type="PANTHER" id="PTHR33747:SF1">
    <property type="entry name" value="ADENYLATE CYCLASE-ASSOCIATED CAP C-TERMINAL DOMAIN-CONTAINING PROTEIN"/>
    <property type="match status" value="1"/>
</dbReference>
<evidence type="ECO:0008006" key="3">
    <source>
        <dbReference type="Google" id="ProtNLM"/>
    </source>
</evidence>
<evidence type="ECO:0000313" key="1">
    <source>
        <dbReference type="EMBL" id="PAB60785.1"/>
    </source>
</evidence>
<comment type="caution">
    <text evidence="1">The sequence shown here is derived from an EMBL/GenBank/DDBJ whole genome shotgun (WGS) entry which is preliminary data.</text>
</comment>
<gene>
    <name evidence="1" type="ORF">CCE28_04405</name>
</gene>
<reference evidence="1 2" key="1">
    <citation type="submission" date="2017-06" db="EMBL/GenBank/DDBJ databases">
        <title>Draft genome sequence of anaerobic fermentative bacterium Anaeromicrobium sediminis DY2726D isolated from West Pacific Ocean sediments.</title>
        <authorList>
            <person name="Zeng X."/>
        </authorList>
    </citation>
    <scope>NUCLEOTIDE SEQUENCE [LARGE SCALE GENOMIC DNA]</scope>
    <source>
        <strain evidence="1 2">DY2726D</strain>
    </source>
</reference>
<dbReference type="Pfam" id="PF02810">
    <property type="entry name" value="SEC-C"/>
    <property type="match status" value="1"/>
</dbReference>
<dbReference type="OrthoDB" id="5872at2"/>
<dbReference type="EMBL" id="NIBG01000002">
    <property type="protein sequence ID" value="PAB60785.1"/>
    <property type="molecule type" value="Genomic_DNA"/>
</dbReference>
<keyword evidence="2" id="KW-1185">Reference proteome</keyword>
<dbReference type="NCBIfam" id="NF004088">
    <property type="entry name" value="PRK05590.1"/>
    <property type="match status" value="1"/>
</dbReference>
<dbReference type="SUPFAM" id="SSF103642">
    <property type="entry name" value="Sec-C motif"/>
    <property type="match status" value="1"/>
</dbReference>
<dbReference type="Proteomes" id="UP000216024">
    <property type="component" value="Unassembled WGS sequence"/>
</dbReference>
<dbReference type="RefSeq" id="WP_095131341.1">
    <property type="nucleotide sequence ID" value="NZ_NIBG01000002.1"/>
</dbReference>